<dbReference type="AlphaFoldDB" id="A0AAX1M732"/>
<sequence>MLFIKFLVFVFCLGIITSFILAFFQAKKQRQEQKKKQELFFQKIKNNYSIVKISDDVYYYKGAYLTDKYLIVNNCKIRHYEDLLFTNRLLKCT</sequence>
<dbReference type="Proteomes" id="UP000662736">
    <property type="component" value="Chromosome"/>
</dbReference>
<evidence type="ECO:0000256" key="1">
    <source>
        <dbReference type="SAM" id="Phobius"/>
    </source>
</evidence>
<protein>
    <submittedName>
        <fullName evidence="2">Uncharacterized protein</fullName>
    </submittedName>
</protein>
<keyword evidence="1" id="KW-0812">Transmembrane</keyword>
<dbReference type="EMBL" id="CP071491">
    <property type="protein sequence ID" value="QSX17919.1"/>
    <property type="molecule type" value="Genomic_DNA"/>
</dbReference>
<evidence type="ECO:0000313" key="3">
    <source>
        <dbReference type="Proteomes" id="UP000662736"/>
    </source>
</evidence>
<dbReference type="RefSeq" id="WP_035519425.1">
    <property type="nucleotide sequence ID" value="NZ_CP049090.1"/>
</dbReference>
<accession>A0AAX1M732</accession>
<feature type="transmembrane region" description="Helical" evidence="1">
    <location>
        <begin position="6"/>
        <end position="26"/>
    </location>
</feature>
<name>A0AAX1M732_GLAPU</name>
<keyword evidence="1" id="KW-0472">Membrane</keyword>
<keyword evidence="1" id="KW-1133">Transmembrane helix</keyword>
<evidence type="ECO:0000313" key="2">
    <source>
        <dbReference type="EMBL" id="QSX17919.1"/>
    </source>
</evidence>
<organism evidence="2 3">
    <name type="scientific">Glaesserella parasuis</name>
    <name type="common">Haemophilus parasuis</name>
    <dbReference type="NCBI Taxonomy" id="738"/>
    <lineage>
        <taxon>Bacteria</taxon>
        <taxon>Pseudomonadati</taxon>
        <taxon>Pseudomonadota</taxon>
        <taxon>Gammaproteobacteria</taxon>
        <taxon>Pasteurellales</taxon>
        <taxon>Pasteurellaceae</taxon>
        <taxon>Glaesserella</taxon>
    </lineage>
</organism>
<gene>
    <name evidence="2" type="ORF">J1G54_05255</name>
</gene>
<proteinExistence type="predicted"/>
<reference evidence="2" key="1">
    <citation type="submission" date="2021-03" db="EMBL/GenBank/DDBJ databases">
        <title>Characterization of a novel Integrative Conjugative Element in Glaesserella parasuis.</title>
        <authorList>
            <person name="Hu G."/>
            <person name="Sun H."/>
        </authorList>
    </citation>
    <scope>NUCLEOTIDE SEQUENCE</scope>
    <source>
        <strain evidence="2">GHP1807</strain>
    </source>
</reference>